<dbReference type="STRING" id="1123243.SAMN02745190_00684"/>
<dbReference type="SUPFAM" id="SSF56349">
    <property type="entry name" value="DNA breaking-rejoining enzymes"/>
    <property type="match status" value="1"/>
</dbReference>
<dbReference type="Gene3D" id="1.10.150.130">
    <property type="match status" value="1"/>
</dbReference>
<dbReference type="SUPFAM" id="SSF54171">
    <property type="entry name" value="DNA-binding domain"/>
    <property type="match status" value="1"/>
</dbReference>
<dbReference type="Gene3D" id="3.30.160.60">
    <property type="entry name" value="Classic Zinc Finger"/>
    <property type="match status" value="1"/>
</dbReference>
<evidence type="ECO:0000313" key="8">
    <source>
        <dbReference type="Proteomes" id="UP000184404"/>
    </source>
</evidence>
<evidence type="ECO:0000259" key="5">
    <source>
        <dbReference type="PROSITE" id="PS51898"/>
    </source>
</evidence>
<protein>
    <submittedName>
        <fullName evidence="7">Site-specific recombinase XerD</fullName>
    </submittedName>
</protein>
<evidence type="ECO:0000313" key="7">
    <source>
        <dbReference type="EMBL" id="SHE56833.1"/>
    </source>
</evidence>
<dbReference type="Pfam" id="PF02920">
    <property type="entry name" value="Integrase_DNA"/>
    <property type="match status" value="1"/>
</dbReference>
<evidence type="ECO:0000256" key="3">
    <source>
        <dbReference type="ARBA" id="ARBA00023172"/>
    </source>
</evidence>
<dbReference type="InterPro" id="IPR010998">
    <property type="entry name" value="Integrase_recombinase_N"/>
</dbReference>
<dbReference type="InterPro" id="IPR002104">
    <property type="entry name" value="Integrase_catalytic"/>
</dbReference>
<dbReference type="PROSITE" id="PS51898">
    <property type="entry name" value="TYR_RECOMBINASE"/>
    <property type="match status" value="1"/>
</dbReference>
<evidence type="ECO:0000256" key="4">
    <source>
        <dbReference type="PROSITE-ProRule" id="PRU01248"/>
    </source>
</evidence>
<evidence type="ECO:0000259" key="6">
    <source>
        <dbReference type="PROSITE" id="PS51900"/>
    </source>
</evidence>
<proteinExistence type="inferred from homology"/>
<dbReference type="InterPro" id="IPR016177">
    <property type="entry name" value="DNA-bd_dom_sf"/>
</dbReference>
<organism evidence="7 8">
    <name type="scientific">Schwartzia succinivorans DSM 10502</name>
    <dbReference type="NCBI Taxonomy" id="1123243"/>
    <lineage>
        <taxon>Bacteria</taxon>
        <taxon>Bacillati</taxon>
        <taxon>Bacillota</taxon>
        <taxon>Negativicutes</taxon>
        <taxon>Selenomonadales</taxon>
        <taxon>Selenomonadaceae</taxon>
        <taxon>Schwartzia</taxon>
    </lineage>
</organism>
<dbReference type="EMBL" id="FQUG01000003">
    <property type="protein sequence ID" value="SHE56833.1"/>
    <property type="molecule type" value="Genomic_DNA"/>
</dbReference>
<dbReference type="GO" id="GO:0008907">
    <property type="term" value="F:integrase activity"/>
    <property type="evidence" value="ECO:0007669"/>
    <property type="project" value="InterPro"/>
</dbReference>
<accession>A0A1M4UJU6</accession>
<dbReference type="Pfam" id="PF00589">
    <property type="entry name" value="Phage_integrase"/>
    <property type="match status" value="1"/>
</dbReference>
<dbReference type="InterPro" id="IPR013762">
    <property type="entry name" value="Integrase-like_cat_sf"/>
</dbReference>
<dbReference type="AlphaFoldDB" id="A0A1M4UJU6"/>
<keyword evidence="8" id="KW-1185">Reference proteome</keyword>
<sequence length="428" mass="50025">MIGYIHFKKTELQRGIITVLKLFLIHEEQMIMAKRKDDRNRVLKRGEGQRRDGRYYFKYQDAKGETHFIYSWKLEPYDVPPAGKKNELSLREMERTIVRNVEDGILGYDSKLTVLQLVQLYLQQKTGVRHSTQANYTFVVNILKKEPFGNMPIGRVKMSDARRWLIKLQKKDGRGYSSIHAIRGVIRPAFQMAVEDDMLNKNPFQFELATVVMNDSIIRQAITREQERRFLEFVANDKHFSRYYDGIYILLNTGLRISEFVGLTINDIDLKAKRLTVDHQLQRTGKMEYIIEKPKTEAGNRIIPINDSVCEAFKRIIANRKKPKVEPMIEGKIGFLFLDKNDMPMVALHWEKYFQHICSKYNSIYKVQLPKITPHVCRHTYCSKMVHSGISPKTVQFLMGHSDIGVTLNTYTHTSVDLAEQELKKMEL</sequence>
<dbReference type="Gene3D" id="1.10.443.10">
    <property type="entry name" value="Intergrase catalytic core"/>
    <property type="match status" value="1"/>
</dbReference>
<dbReference type="PANTHER" id="PTHR30349">
    <property type="entry name" value="PHAGE INTEGRASE-RELATED"/>
    <property type="match status" value="1"/>
</dbReference>
<dbReference type="InterPro" id="IPR011010">
    <property type="entry name" value="DNA_brk_join_enz"/>
</dbReference>
<dbReference type="PANTHER" id="PTHR30349:SF64">
    <property type="entry name" value="PROPHAGE INTEGRASE INTD-RELATED"/>
    <property type="match status" value="1"/>
</dbReference>
<dbReference type="InterPro" id="IPR050090">
    <property type="entry name" value="Tyrosine_recombinase_XerCD"/>
</dbReference>
<keyword evidence="3" id="KW-0233">DNA recombination</keyword>
<dbReference type="Proteomes" id="UP000184404">
    <property type="component" value="Unassembled WGS sequence"/>
</dbReference>
<comment type="similarity">
    <text evidence="1">Belongs to the 'phage' integrase family.</text>
</comment>
<dbReference type="InterPro" id="IPR044068">
    <property type="entry name" value="CB"/>
</dbReference>
<dbReference type="GO" id="GO:0003677">
    <property type="term" value="F:DNA binding"/>
    <property type="evidence" value="ECO:0007669"/>
    <property type="project" value="UniProtKB-UniRule"/>
</dbReference>
<feature type="domain" description="Tyr recombinase" evidence="5">
    <location>
        <begin position="217"/>
        <end position="428"/>
    </location>
</feature>
<dbReference type="InterPro" id="IPR004191">
    <property type="entry name" value="Integrase_Tn916-type_DNA-bd_N"/>
</dbReference>
<gene>
    <name evidence="7" type="ORF">SAMN02745190_00684</name>
</gene>
<keyword evidence="2 4" id="KW-0238">DNA-binding</keyword>
<reference evidence="7 8" key="1">
    <citation type="submission" date="2016-11" db="EMBL/GenBank/DDBJ databases">
        <authorList>
            <person name="Jaros S."/>
            <person name="Januszkiewicz K."/>
            <person name="Wedrychowicz H."/>
        </authorList>
    </citation>
    <scope>NUCLEOTIDE SEQUENCE [LARGE SCALE GENOMIC DNA]</scope>
    <source>
        <strain evidence="7 8">DSM 10502</strain>
    </source>
</reference>
<feature type="domain" description="Core-binding (CB)" evidence="6">
    <location>
        <begin position="112"/>
        <end position="194"/>
    </location>
</feature>
<dbReference type="GO" id="GO:0006310">
    <property type="term" value="P:DNA recombination"/>
    <property type="evidence" value="ECO:0007669"/>
    <property type="project" value="UniProtKB-KW"/>
</dbReference>
<dbReference type="PROSITE" id="PS51900">
    <property type="entry name" value="CB"/>
    <property type="match status" value="1"/>
</dbReference>
<dbReference type="CDD" id="cd01189">
    <property type="entry name" value="INT_ICEBs1_C_like"/>
    <property type="match status" value="1"/>
</dbReference>
<evidence type="ECO:0000256" key="1">
    <source>
        <dbReference type="ARBA" id="ARBA00008857"/>
    </source>
</evidence>
<evidence type="ECO:0000256" key="2">
    <source>
        <dbReference type="ARBA" id="ARBA00023125"/>
    </source>
</evidence>
<name>A0A1M4UJU6_9FIRM</name>